<feature type="transmembrane region" description="Helical" evidence="7">
    <location>
        <begin position="684"/>
        <end position="706"/>
    </location>
</feature>
<name>A0A0F6YJX6_9BACT</name>
<feature type="transmembrane region" description="Helical" evidence="7">
    <location>
        <begin position="388"/>
        <end position="410"/>
    </location>
</feature>
<feature type="transmembrane region" description="Helical" evidence="7">
    <location>
        <begin position="283"/>
        <end position="302"/>
    </location>
</feature>
<proteinExistence type="inferred from homology"/>
<evidence type="ECO:0000256" key="1">
    <source>
        <dbReference type="ARBA" id="ARBA00004651"/>
    </source>
</evidence>
<evidence type="ECO:0000256" key="4">
    <source>
        <dbReference type="ARBA" id="ARBA00022692"/>
    </source>
</evidence>
<evidence type="ECO:0000313" key="9">
    <source>
        <dbReference type="EMBL" id="AKF07622.1"/>
    </source>
</evidence>
<feature type="transmembrane region" description="Helical" evidence="7">
    <location>
        <begin position="652"/>
        <end position="677"/>
    </location>
</feature>
<dbReference type="EMBL" id="CP011125">
    <property type="protein sequence ID" value="AKF07622.1"/>
    <property type="molecule type" value="Genomic_DNA"/>
</dbReference>
<feature type="transmembrane region" description="Helical" evidence="7">
    <location>
        <begin position="440"/>
        <end position="460"/>
    </location>
</feature>
<dbReference type="KEGG" id="samy:DB32_004771"/>
<keyword evidence="6 7" id="KW-0472">Membrane</keyword>
<dbReference type="GO" id="GO:0005886">
    <property type="term" value="C:plasma membrane"/>
    <property type="evidence" value="ECO:0007669"/>
    <property type="project" value="UniProtKB-SubCell"/>
</dbReference>
<organism evidence="9 10">
    <name type="scientific">Sandaracinus amylolyticus</name>
    <dbReference type="NCBI Taxonomy" id="927083"/>
    <lineage>
        <taxon>Bacteria</taxon>
        <taxon>Pseudomonadati</taxon>
        <taxon>Myxococcota</taxon>
        <taxon>Polyangia</taxon>
        <taxon>Polyangiales</taxon>
        <taxon>Sandaracinaceae</taxon>
        <taxon>Sandaracinus</taxon>
    </lineage>
</organism>
<dbReference type="InterPro" id="IPR004869">
    <property type="entry name" value="MMPL_dom"/>
</dbReference>
<evidence type="ECO:0000259" key="8">
    <source>
        <dbReference type="PROSITE" id="PS50156"/>
    </source>
</evidence>
<sequence length="819" mass="89573">MSSERTPSSLERGLARLGRVTHRHPWAIVLVLLASMVPAGWLASGLSIRSSFLDLLPEDRPAVRQLHDVLDRAQVTSNVLVAIDNEDPEAARRFAQAMAARLASEPLVRAVDARFDVEFFEERQLLFVEESELRSMVDRAQEAIDDEVMRESGFDLGLDEDEGEREDVASPTELLEEAARRAPSLQSWAVTRDGRWLCMWVVFSGASGDLDFAREAHGVVARAEQDVRRDGGFDRGLEVRLVGGIAQRLDDHERIVGDLALAGPIGFLAVVLLIVGTLRSPRALALLALPLFVGLVWTFAFARVSVGSLNIISGFLFSILSGLGIEYGIHLHHRFVEMRREGLTLEQATERLLGTTGRALVAIGITNASVFLVSALADFSGFNEFGRIAAAGMILTLIATLLGFPALNVISERWRPTPIPPEDQREVRAIVVPRAVRRGILAAVPAFAIGSLIVIATGGVRFEGNWRVLQGDSETTRFDEYVREQLEGTFTNAVIWVRDRREAAVVVEAVRELGAARPADRWDVAEIRGLDDVVPPAEAQRTRAALAAELRVQLERVRPERLDERGRERLAEALRLTHVEPFGVDDVPESFVRAFRTIGDDGTLLVVRTARTYRETDEIVGWAEQVRAISDELARRGLTVSILSENWIAGEIFTTIFADGPFLLIGTLLVVFVVLLFDLRGFRAAAVVLGSVLIGLAGLGGAMALSGVDLNFMNAGILPICVGISLDNALHIYHRYRAEGRDAIPVVLRRTSSANLLSSMTNLVGFGALALARHEGLRSVAFLAVLGVALTYVSTSVFFPLALQAFGRIDRPSGEPLVD</sequence>
<accession>A0A0F6YJX6</accession>
<evidence type="ECO:0000256" key="2">
    <source>
        <dbReference type="ARBA" id="ARBA00010157"/>
    </source>
</evidence>
<evidence type="ECO:0000256" key="7">
    <source>
        <dbReference type="SAM" id="Phobius"/>
    </source>
</evidence>
<dbReference type="PANTHER" id="PTHR33406">
    <property type="entry name" value="MEMBRANE PROTEIN MJ1562-RELATED"/>
    <property type="match status" value="1"/>
</dbReference>
<feature type="transmembrane region" description="Helical" evidence="7">
    <location>
        <begin position="308"/>
        <end position="329"/>
    </location>
</feature>
<dbReference type="Gene3D" id="1.20.1640.10">
    <property type="entry name" value="Multidrug efflux transporter AcrB transmembrane domain"/>
    <property type="match status" value="2"/>
</dbReference>
<evidence type="ECO:0000256" key="3">
    <source>
        <dbReference type="ARBA" id="ARBA00022475"/>
    </source>
</evidence>
<dbReference type="RefSeq" id="WP_053234855.1">
    <property type="nucleotide sequence ID" value="NZ_CP011125.1"/>
</dbReference>
<keyword evidence="3" id="KW-1003">Cell membrane</keyword>
<feature type="transmembrane region" description="Helical" evidence="7">
    <location>
        <begin position="255"/>
        <end position="276"/>
    </location>
</feature>
<evidence type="ECO:0000313" key="10">
    <source>
        <dbReference type="Proteomes" id="UP000034883"/>
    </source>
</evidence>
<feature type="transmembrane region" description="Helical" evidence="7">
    <location>
        <begin position="26"/>
        <end position="48"/>
    </location>
</feature>
<comment type="similarity">
    <text evidence="2">Belongs to the resistance-nodulation-cell division (RND) (TC 2.A.6) family. MmpL subfamily.</text>
</comment>
<feature type="transmembrane region" description="Helical" evidence="7">
    <location>
        <begin position="780"/>
        <end position="803"/>
    </location>
</feature>
<feature type="transmembrane region" description="Helical" evidence="7">
    <location>
        <begin position="754"/>
        <end position="774"/>
    </location>
</feature>
<protein>
    <submittedName>
        <fullName evidence="9">Putative membrane protein</fullName>
    </submittedName>
</protein>
<dbReference type="Proteomes" id="UP000034883">
    <property type="component" value="Chromosome"/>
</dbReference>
<dbReference type="Pfam" id="PF03176">
    <property type="entry name" value="MMPL"/>
    <property type="match status" value="2"/>
</dbReference>
<dbReference type="OrthoDB" id="49344at2"/>
<gene>
    <name evidence="9" type="ORF">DB32_004771</name>
</gene>
<dbReference type="STRING" id="927083.DB32_004771"/>
<feature type="transmembrane region" description="Helical" evidence="7">
    <location>
        <begin position="359"/>
        <end position="382"/>
    </location>
</feature>
<reference evidence="9 10" key="1">
    <citation type="submission" date="2015-03" db="EMBL/GenBank/DDBJ databases">
        <title>Genome assembly of Sandaracinus amylolyticus DSM 53668.</title>
        <authorList>
            <person name="Sharma G."/>
            <person name="Subramanian S."/>
        </authorList>
    </citation>
    <scope>NUCLEOTIDE SEQUENCE [LARGE SCALE GENOMIC DNA]</scope>
    <source>
        <strain evidence="9 10">DSM 53668</strain>
    </source>
</reference>
<comment type="subcellular location">
    <subcellularLocation>
        <location evidence="1">Cell membrane</location>
        <topology evidence="1">Multi-pass membrane protein</topology>
    </subcellularLocation>
</comment>
<dbReference type="PANTHER" id="PTHR33406:SF6">
    <property type="entry name" value="MEMBRANE PROTEIN YDGH-RELATED"/>
    <property type="match status" value="1"/>
</dbReference>
<dbReference type="AlphaFoldDB" id="A0A0F6YJX6"/>
<dbReference type="InterPro" id="IPR050545">
    <property type="entry name" value="Mycobact_MmpL"/>
</dbReference>
<evidence type="ECO:0000256" key="6">
    <source>
        <dbReference type="ARBA" id="ARBA00023136"/>
    </source>
</evidence>
<evidence type="ECO:0000256" key="5">
    <source>
        <dbReference type="ARBA" id="ARBA00022989"/>
    </source>
</evidence>
<keyword evidence="10" id="KW-1185">Reference proteome</keyword>
<keyword evidence="5 7" id="KW-1133">Transmembrane helix</keyword>
<dbReference type="InterPro" id="IPR000731">
    <property type="entry name" value="SSD"/>
</dbReference>
<feature type="transmembrane region" description="Helical" evidence="7">
    <location>
        <begin position="712"/>
        <end position="733"/>
    </location>
</feature>
<feature type="domain" description="SSD" evidence="8">
    <location>
        <begin position="317"/>
        <end position="410"/>
    </location>
</feature>
<dbReference type="PROSITE" id="PS50156">
    <property type="entry name" value="SSD"/>
    <property type="match status" value="1"/>
</dbReference>
<dbReference type="SUPFAM" id="SSF82866">
    <property type="entry name" value="Multidrug efflux transporter AcrB transmembrane domain"/>
    <property type="match status" value="2"/>
</dbReference>
<keyword evidence="4 7" id="KW-0812">Transmembrane</keyword>